<dbReference type="Proteomes" id="UP000314294">
    <property type="component" value="Unassembled WGS sequence"/>
</dbReference>
<accession>A0A4Z2JH92</accession>
<proteinExistence type="predicted"/>
<gene>
    <name evidence="1" type="ORF">EYF80_000143</name>
</gene>
<dbReference type="EMBL" id="SRLO01000001">
    <property type="protein sequence ID" value="TNN89540.1"/>
    <property type="molecule type" value="Genomic_DNA"/>
</dbReference>
<evidence type="ECO:0000313" key="2">
    <source>
        <dbReference type="Proteomes" id="UP000314294"/>
    </source>
</evidence>
<reference evidence="1 2" key="1">
    <citation type="submission" date="2019-03" db="EMBL/GenBank/DDBJ databases">
        <title>First draft genome of Liparis tanakae, snailfish: a comprehensive survey of snailfish specific genes.</title>
        <authorList>
            <person name="Kim W."/>
            <person name="Song I."/>
            <person name="Jeong J.-H."/>
            <person name="Kim D."/>
            <person name="Kim S."/>
            <person name="Ryu S."/>
            <person name="Song J.Y."/>
            <person name="Lee S.K."/>
        </authorList>
    </citation>
    <scope>NUCLEOTIDE SEQUENCE [LARGE SCALE GENOMIC DNA]</scope>
    <source>
        <tissue evidence="1">Muscle</tissue>
    </source>
</reference>
<comment type="caution">
    <text evidence="1">The sequence shown here is derived from an EMBL/GenBank/DDBJ whole genome shotgun (WGS) entry which is preliminary data.</text>
</comment>
<dbReference type="AlphaFoldDB" id="A0A4Z2JH92"/>
<protein>
    <submittedName>
        <fullName evidence="1">Uncharacterized protein</fullName>
    </submittedName>
</protein>
<organism evidence="1 2">
    <name type="scientific">Liparis tanakae</name>
    <name type="common">Tanaka's snailfish</name>
    <dbReference type="NCBI Taxonomy" id="230148"/>
    <lineage>
        <taxon>Eukaryota</taxon>
        <taxon>Metazoa</taxon>
        <taxon>Chordata</taxon>
        <taxon>Craniata</taxon>
        <taxon>Vertebrata</taxon>
        <taxon>Euteleostomi</taxon>
        <taxon>Actinopterygii</taxon>
        <taxon>Neopterygii</taxon>
        <taxon>Teleostei</taxon>
        <taxon>Neoteleostei</taxon>
        <taxon>Acanthomorphata</taxon>
        <taxon>Eupercaria</taxon>
        <taxon>Perciformes</taxon>
        <taxon>Cottioidei</taxon>
        <taxon>Cottales</taxon>
        <taxon>Liparidae</taxon>
        <taxon>Liparis</taxon>
    </lineage>
</organism>
<evidence type="ECO:0000313" key="1">
    <source>
        <dbReference type="EMBL" id="TNN89540.1"/>
    </source>
</evidence>
<sequence>MLLKSMGPPADAELPVHPRVRRIDDRPVGAESQRAAVISPAAAYDTRWKWRYAKNRHNQCQMVSVCPLTFDSPLSHEHKKER</sequence>
<keyword evidence="2" id="KW-1185">Reference proteome</keyword>
<name>A0A4Z2JH92_9TELE</name>